<evidence type="ECO:0000313" key="2">
    <source>
        <dbReference type="Proteomes" id="UP001374803"/>
    </source>
</evidence>
<protein>
    <submittedName>
        <fullName evidence="1">Uncharacterized protein</fullName>
    </submittedName>
</protein>
<keyword evidence="2" id="KW-1185">Reference proteome</keyword>
<dbReference type="EMBL" id="CP089983">
    <property type="protein sequence ID" value="WXB01052.1"/>
    <property type="molecule type" value="Genomic_DNA"/>
</dbReference>
<sequence length="67" mass="7387">MANYPRLAQRGADVRVAGARTVAPAANAPRCVACRQPFTGRLFDPEVQLLIEGWRRCGPAWLCRDCS</sequence>
<evidence type="ECO:0000313" key="1">
    <source>
        <dbReference type="EMBL" id="WXB01052.1"/>
    </source>
</evidence>
<proteinExistence type="predicted"/>
<name>A0ABZ2KR93_9BACT</name>
<organism evidence="1 2">
    <name type="scientific">Pendulispora rubella</name>
    <dbReference type="NCBI Taxonomy" id="2741070"/>
    <lineage>
        <taxon>Bacteria</taxon>
        <taxon>Pseudomonadati</taxon>
        <taxon>Myxococcota</taxon>
        <taxon>Myxococcia</taxon>
        <taxon>Myxococcales</taxon>
        <taxon>Sorangiineae</taxon>
        <taxon>Pendulisporaceae</taxon>
        <taxon>Pendulispora</taxon>
    </lineage>
</organism>
<reference evidence="1" key="1">
    <citation type="submission" date="2021-12" db="EMBL/GenBank/DDBJ databases">
        <title>Discovery of the Pendulisporaceae a myxobacterial family with distinct sporulation behavior and unique specialized metabolism.</title>
        <authorList>
            <person name="Garcia R."/>
            <person name="Popoff A."/>
            <person name="Bader C.D."/>
            <person name="Loehr J."/>
            <person name="Walesch S."/>
            <person name="Walt C."/>
            <person name="Boldt J."/>
            <person name="Bunk B."/>
            <person name="Haeckl F.J.F.P.J."/>
            <person name="Gunesch A.P."/>
            <person name="Birkelbach J."/>
            <person name="Nuebel U."/>
            <person name="Pietschmann T."/>
            <person name="Bach T."/>
            <person name="Mueller R."/>
        </authorList>
    </citation>
    <scope>NUCLEOTIDE SEQUENCE</scope>
    <source>
        <strain evidence="1">MSr11367</strain>
    </source>
</reference>
<dbReference type="Proteomes" id="UP001374803">
    <property type="component" value="Chromosome"/>
</dbReference>
<gene>
    <name evidence="1" type="ORF">LVJ94_29545</name>
</gene>
<accession>A0ABZ2KR93</accession>
<dbReference type="RefSeq" id="WP_394830659.1">
    <property type="nucleotide sequence ID" value="NZ_CP089929.1"/>
</dbReference>